<dbReference type="Proteomes" id="UP000294902">
    <property type="component" value="Unassembled WGS sequence"/>
</dbReference>
<proteinExistence type="predicted"/>
<accession>A0A4R3MNK6</accession>
<protein>
    <submittedName>
        <fullName evidence="1">Uncharacterized protein</fullName>
    </submittedName>
</protein>
<name>A0A4R3MNK6_9FIRM</name>
<dbReference type="AlphaFoldDB" id="A0A4R3MNK6"/>
<evidence type="ECO:0000313" key="2">
    <source>
        <dbReference type="Proteomes" id="UP000294902"/>
    </source>
</evidence>
<comment type="caution">
    <text evidence="1">The sequence shown here is derived from an EMBL/GenBank/DDBJ whole genome shotgun (WGS) entry which is preliminary data.</text>
</comment>
<dbReference type="RefSeq" id="WP_165878537.1">
    <property type="nucleotide sequence ID" value="NZ_SMAL01000006.1"/>
</dbReference>
<dbReference type="EMBL" id="SMAL01000006">
    <property type="protein sequence ID" value="TCT14269.1"/>
    <property type="molecule type" value="Genomic_DNA"/>
</dbReference>
<sequence>MLKAISYINKNNRQIKMEDLTPIDKKTVIYKLNKKGIEAYGYKVKEEEI</sequence>
<gene>
    <name evidence="1" type="ORF">EDC18_10665</name>
</gene>
<reference evidence="1 2" key="1">
    <citation type="submission" date="2019-03" db="EMBL/GenBank/DDBJ databases">
        <title>Genomic Encyclopedia of Type Strains, Phase IV (KMG-IV): sequencing the most valuable type-strain genomes for metagenomic binning, comparative biology and taxonomic classification.</title>
        <authorList>
            <person name="Goeker M."/>
        </authorList>
    </citation>
    <scope>NUCLEOTIDE SEQUENCE [LARGE SCALE GENOMIC DNA]</scope>
    <source>
        <strain evidence="1 2">DSM 24629</strain>
    </source>
</reference>
<keyword evidence="2" id="KW-1185">Reference proteome</keyword>
<evidence type="ECO:0000313" key="1">
    <source>
        <dbReference type="EMBL" id="TCT14269.1"/>
    </source>
</evidence>
<organism evidence="1 2">
    <name type="scientific">Natranaerovirga pectinivora</name>
    <dbReference type="NCBI Taxonomy" id="682400"/>
    <lineage>
        <taxon>Bacteria</taxon>
        <taxon>Bacillati</taxon>
        <taxon>Bacillota</taxon>
        <taxon>Clostridia</taxon>
        <taxon>Lachnospirales</taxon>
        <taxon>Natranaerovirgaceae</taxon>
        <taxon>Natranaerovirga</taxon>
    </lineage>
</organism>